<dbReference type="AlphaFoldDB" id="A0A060DG95"/>
<protein>
    <submittedName>
        <fullName evidence="5">Protein mago nashi</fullName>
    </submittedName>
</protein>
<dbReference type="Proteomes" id="UP000243670">
    <property type="component" value="Nucleomorph 2"/>
</dbReference>
<dbReference type="SUPFAM" id="SSF89817">
    <property type="entry name" value="Mago nashi protein"/>
    <property type="match status" value="1"/>
</dbReference>
<comment type="similarity">
    <text evidence="2">Belongs to the mago nashi family.</text>
</comment>
<organism evidence="5 6">
    <name type="scientific">Lotharella oceanica</name>
    <dbReference type="NCBI Taxonomy" id="641309"/>
    <lineage>
        <taxon>Eukaryota</taxon>
        <taxon>Sar</taxon>
        <taxon>Rhizaria</taxon>
        <taxon>Cercozoa</taxon>
        <taxon>Chlorarachniophyceae</taxon>
        <taxon>Lotharella</taxon>
    </lineage>
</organism>
<keyword evidence="4" id="KW-0812">Transmembrane</keyword>
<evidence type="ECO:0000256" key="3">
    <source>
        <dbReference type="ARBA" id="ARBA00023242"/>
    </source>
</evidence>
<evidence type="ECO:0000256" key="4">
    <source>
        <dbReference type="SAM" id="Phobius"/>
    </source>
</evidence>
<evidence type="ECO:0000256" key="1">
    <source>
        <dbReference type="ARBA" id="ARBA00004123"/>
    </source>
</evidence>
<sequence>MDNLYLRYRSQRKGKFGLEIEEIEIINNYIYFVNFSIYNGLEPIFLSYKIGNILLLFIFKLLFEYNIINEKIHINDKIDFSEYQEFEVFFEKTHISFRIPRILPYYKILGFRDPIKTQKIFKFLTKLKSIIMYITRTLYTDGLI</sequence>
<keyword evidence="4" id="KW-0472">Membrane</keyword>
<geneLocation type="nucleomorph" evidence="5"/>
<dbReference type="InterPro" id="IPR036605">
    <property type="entry name" value="Mago_nashi_sf"/>
</dbReference>
<dbReference type="Gene3D" id="3.30.1560.10">
    <property type="entry name" value="Mago nashi"/>
    <property type="match status" value="1"/>
</dbReference>
<keyword evidence="5" id="KW-0542">Nucleomorph</keyword>
<comment type="subcellular location">
    <subcellularLocation>
        <location evidence="1">Nucleus</location>
    </subcellularLocation>
</comment>
<evidence type="ECO:0000313" key="6">
    <source>
        <dbReference type="Proteomes" id="UP000243670"/>
    </source>
</evidence>
<dbReference type="EMBL" id="CP006628">
    <property type="protein sequence ID" value="AIB09813.1"/>
    <property type="molecule type" value="Genomic_DNA"/>
</dbReference>
<gene>
    <name evidence="5" type="primary">mago</name>
    <name evidence="5" type="ORF">M951_chr2117</name>
</gene>
<dbReference type="GO" id="GO:0008380">
    <property type="term" value="P:RNA splicing"/>
    <property type="evidence" value="ECO:0007669"/>
    <property type="project" value="InterPro"/>
</dbReference>
<feature type="transmembrane region" description="Helical" evidence="4">
    <location>
        <begin position="44"/>
        <end position="63"/>
    </location>
</feature>
<dbReference type="InterPro" id="IPR004023">
    <property type="entry name" value="Mago_nashi"/>
</dbReference>
<keyword evidence="3" id="KW-0539">Nucleus</keyword>
<keyword evidence="4" id="KW-1133">Transmembrane helix</keyword>
<dbReference type="Pfam" id="PF02792">
    <property type="entry name" value="Mago_nashi"/>
    <property type="match status" value="1"/>
</dbReference>
<accession>A0A060DG95</accession>
<evidence type="ECO:0000256" key="2">
    <source>
        <dbReference type="ARBA" id="ARBA00009270"/>
    </source>
</evidence>
<evidence type="ECO:0000313" key="5">
    <source>
        <dbReference type="EMBL" id="AIB09813.1"/>
    </source>
</evidence>
<proteinExistence type="inferred from homology"/>
<name>A0A060DG95_9EUKA</name>
<dbReference type="GO" id="GO:0035145">
    <property type="term" value="C:exon-exon junction complex"/>
    <property type="evidence" value="ECO:0007669"/>
    <property type="project" value="InterPro"/>
</dbReference>
<reference evidence="5 6" key="1">
    <citation type="journal article" date="2014" name="BMC Genomics">
        <title>Nucleomorph and plastid genome sequences of the chlorarachniophyte Lotharella oceanica: convergent reductive evolution and frequent recombination in nucleomorph-bearing algae.</title>
        <authorList>
            <person name="Tanifuji G."/>
            <person name="Onodera N.T."/>
            <person name="Brown M.W."/>
            <person name="Curtis B.A."/>
            <person name="Roger A.J."/>
            <person name="Ka-Shu Wong G."/>
            <person name="Melkonian M."/>
            <person name="Archibald J.M."/>
        </authorList>
    </citation>
    <scope>NUCLEOTIDE SEQUENCE [LARGE SCALE GENOMIC DNA]</scope>
    <source>
        <strain evidence="5 6">CCMP622</strain>
    </source>
</reference>